<dbReference type="AlphaFoldDB" id="A0A6N8ECK2"/>
<feature type="region of interest" description="Disordered" evidence="1">
    <location>
        <begin position="43"/>
        <end position="66"/>
    </location>
</feature>
<evidence type="ECO:0000313" key="2">
    <source>
        <dbReference type="EMBL" id="MTW21068.1"/>
    </source>
</evidence>
<name>A0A6N8ECK2_9GAMM</name>
<evidence type="ECO:0008006" key="4">
    <source>
        <dbReference type="Google" id="ProtNLM"/>
    </source>
</evidence>
<dbReference type="InterPro" id="IPR046342">
    <property type="entry name" value="CBS_dom_sf"/>
</dbReference>
<dbReference type="Proteomes" id="UP000434044">
    <property type="component" value="Unassembled WGS sequence"/>
</dbReference>
<dbReference type="EMBL" id="WNKT01000013">
    <property type="protein sequence ID" value="MTW21068.1"/>
    <property type="molecule type" value="Genomic_DNA"/>
</dbReference>
<dbReference type="OrthoDB" id="9794094at2"/>
<accession>A0A6N8ECK2</accession>
<evidence type="ECO:0000256" key="1">
    <source>
        <dbReference type="SAM" id="MobiDB-lite"/>
    </source>
</evidence>
<comment type="caution">
    <text evidence="2">The sequence shown here is derived from an EMBL/GenBank/DDBJ whole genome shotgun (WGS) entry which is preliminary data.</text>
</comment>
<keyword evidence="3" id="KW-1185">Reference proteome</keyword>
<evidence type="ECO:0000313" key="3">
    <source>
        <dbReference type="Proteomes" id="UP000434044"/>
    </source>
</evidence>
<protein>
    <recommendedName>
        <fullName evidence="4">CBS domain-containing protein</fullName>
    </recommendedName>
</protein>
<gene>
    <name evidence="2" type="ORF">GJ668_08140</name>
</gene>
<dbReference type="SUPFAM" id="SSF54631">
    <property type="entry name" value="CBS-domain pair"/>
    <property type="match status" value="1"/>
</dbReference>
<dbReference type="RefSeq" id="WP_155449659.1">
    <property type="nucleotide sequence ID" value="NZ_WNKT01000013.1"/>
</dbReference>
<sequence>MQLHEIMTPDGHIIQHRDSIRQAAELMRDLDIGILPIQEKDQLTKGSWPDTAEERWHPGRSGASIF</sequence>
<dbReference type="Gene3D" id="3.10.580.10">
    <property type="entry name" value="CBS-domain"/>
    <property type="match status" value="1"/>
</dbReference>
<proteinExistence type="predicted"/>
<organism evidence="2 3">
    <name type="scientific">Allochromatium palmeri</name>
    <dbReference type="NCBI Taxonomy" id="231048"/>
    <lineage>
        <taxon>Bacteria</taxon>
        <taxon>Pseudomonadati</taxon>
        <taxon>Pseudomonadota</taxon>
        <taxon>Gammaproteobacteria</taxon>
        <taxon>Chromatiales</taxon>
        <taxon>Chromatiaceae</taxon>
        <taxon>Allochromatium</taxon>
    </lineage>
</organism>
<reference evidence="2 3" key="1">
    <citation type="submission" date="2019-11" db="EMBL/GenBank/DDBJ databases">
        <title>Whole-genome sequence of the anaerobic purple sulfur bacterium Allochromatium palmeri DSM 15591.</title>
        <authorList>
            <person name="Kyndt J.A."/>
            <person name="Meyer T.E."/>
        </authorList>
    </citation>
    <scope>NUCLEOTIDE SEQUENCE [LARGE SCALE GENOMIC DNA]</scope>
    <source>
        <strain evidence="2 3">DSM 15591</strain>
    </source>
</reference>